<dbReference type="CDD" id="cd00172">
    <property type="entry name" value="serpin"/>
    <property type="match status" value="1"/>
</dbReference>
<keyword evidence="3" id="KW-0722">Serine protease inhibitor</keyword>
<dbReference type="Gene3D" id="2.30.39.10">
    <property type="entry name" value="Alpha-1-antitrypsin, domain 1"/>
    <property type="match status" value="1"/>
</dbReference>
<evidence type="ECO:0000256" key="5">
    <source>
        <dbReference type="RuleBase" id="RU000411"/>
    </source>
</evidence>
<dbReference type="Gene3D" id="3.30.497.10">
    <property type="entry name" value="Antithrombin, subunit I, domain 2"/>
    <property type="match status" value="1"/>
</dbReference>
<evidence type="ECO:0000256" key="2">
    <source>
        <dbReference type="ARBA" id="ARBA00022690"/>
    </source>
</evidence>
<dbReference type="SMART" id="SM00093">
    <property type="entry name" value="SERPIN"/>
    <property type="match status" value="1"/>
</dbReference>
<dbReference type="InterPro" id="IPR036186">
    <property type="entry name" value="Serpin_sf"/>
</dbReference>
<keyword evidence="8" id="KW-1185">Reference proteome</keyword>
<evidence type="ECO:0000256" key="6">
    <source>
        <dbReference type="SAM" id="SignalP"/>
    </source>
</evidence>
<feature type="chain" id="PRO_5042511646" evidence="6">
    <location>
        <begin position="16"/>
        <end position="411"/>
    </location>
</feature>
<reference evidence="9" key="1">
    <citation type="submission" date="2025-08" db="UniProtKB">
        <authorList>
            <consortium name="RefSeq"/>
        </authorList>
    </citation>
    <scope>IDENTIFICATION</scope>
</reference>
<dbReference type="InterPro" id="IPR023796">
    <property type="entry name" value="Serpin_dom"/>
</dbReference>
<keyword evidence="6" id="KW-0732">Signal</keyword>
<keyword evidence="4" id="KW-0325">Glycoprotein</keyword>
<dbReference type="SUPFAM" id="SSF56574">
    <property type="entry name" value="Serpins"/>
    <property type="match status" value="1"/>
</dbReference>
<dbReference type="PANTHER" id="PTHR11461:SF211">
    <property type="entry name" value="GH10112P-RELATED"/>
    <property type="match status" value="1"/>
</dbReference>
<dbReference type="KEGG" id="goe:100906400"/>
<evidence type="ECO:0000259" key="7">
    <source>
        <dbReference type="SMART" id="SM00093"/>
    </source>
</evidence>
<name>A0AAJ6QQC7_9ACAR</name>
<evidence type="ECO:0000256" key="1">
    <source>
        <dbReference type="ARBA" id="ARBA00009500"/>
    </source>
</evidence>
<dbReference type="Pfam" id="PF00079">
    <property type="entry name" value="Serpin"/>
    <property type="match status" value="1"/>
</dbReference>
<dbReference type="InterPro" id="IPR042185">
    <property type="entry name" value="Serpin_sf_2"/>
</dbReference>
<gene>
    <name evidence="9" type="primary">LOC100906400</name>
</gene>
<comment type="similarity">
    <text evidence="1 5">Belongs to the serpin family.</text>
</comment>
<feature type="signal peptide" evidence="6">
    <location>
        <begin position="1"/>
        <end position="15"/>
    </location>
</feature>
<dbReference type="RefSeq" id="XP_003740344.1">
    <property type="nucleotide sequence ID" value="XM_003740296.2"/>
</dbReference>
<protein>
    <submittedName>
        <fullName evidence="9">Serpin B6</fullName>
    </submittedName>
</protein>
<dbReference type="GeneID" id="100906400"/>
<feature type="domain" description="Serpin" evidence="7">
    <location>
        <begin position="29"/>
        <end position="411"/>
    </location>
</feature>
<dbReference type="AlphaFoldDB" id="A0AAJ6QQC7"/>
<accession>A0AAJ6QQC7</accession>
<evidence type="ECO:0000313" key="8">
    <source>
        <dbReference type="Proteomes" id="UP000694867"/>
    </source>
</evidence>
<dbReference type="Proteomes" id="UP000694867">
    <property type="component" value="Unplaced"/>
</dbReference>
<evidence type="ECO:0000256" key="4">
    <source>
        <dbReference type="ARBA" id="ARBA00023180"/>
    </source>
</evidence>
<proteinExistence type="inferred from homology"/>
<evidence type="ECO:0000256" key="3">
    <source>
        <dbReference type="ARBA" id="ARBA00022900"/>
    </source>
</evidence>
<dbReference type="GO" id="GO:0005615">
    <property type="term" value="C:extracellular space"/>
    <property type="evidence" value="ECO:0007669"/>
    <property type="project" value="InterPro"/>
</dbReference>
<dbReference type="GO" id="GO:0004867">
    <property type="term" value="F:serine-type endopeptidase inhibitor activity"/>
    <property type="evidence" value="ECO:0007669"/>
    <property type="project" value="UniProtKB-KW"/>
</dbReference>
<dbReference type="InterPro" id="IPR000215">
    <property type="entry name" value="Serpin_fam"/>
</dbReference>
<dbReference type="PANTHER" id="PTHR11461">
    <property type="entry name" value="SERINE PROTEASE INHIBITOR, SERPIN"/>
    <property type="match status" value="1"/>
</dbReference>
<sequence>MKSLLLFLMAGTATAQVDIINNAIGEFSIRMLNRTAEGGGRNTVFSAYSVSTALGMCLLGSKGETFLNMKENLGLADANISDIEDGFSDSVTELTPFAQPDEGLKGFVLSAANQLFVDESFSLSKSYRQRMRNIFHANATPVNFTHRGPEVQEEINSFVSNKTHKLIPKLLDEPLPSTTVMALVNALYFKGTWKKKMEERPSPKRFNAFPGGSNQTANWIGLTKSFKHAASEQLNAQFVEVPYASRQNSPVRTSMLFIVPDESLNGKFVDWLKDDNFTWSNIDATIRSMKRKKVDLTFPKFSLESEFSLKNMLTDLGMDIPFTARANFSKMAEKSAGNLHLSEVLHKAKIEVDEFGTEAAAASTATIMLMSMPMPVIPEVRLRIDRSFVAMIILRQEESFVPLFTAVVDQL</sequence>
<dbReference type="InterPro" id="IPR042178">
    <property type="entry name" value="Serpin_sf_1"/>
</dbReference>
<organism evidence="8 9">
    <name type="scientific">Galendromus occidentalis</name>
    <name type="common">western predatory mite</name>
    <dbReference type="NCBI Taxonomy" id="34638"/>
    <lineage>
        <taxon>Eukaryota</taxon>
        <taxon>Metazoa</taxon>
        <taxon>Ecdysozoa</taxon>
        <taxon>Arthropoda</taxon>
        <taxon>Chelicerata</taxon>
        <taxon>Arachnida</taxon>
        <taxon>Acari</taxon>
        <taxon>Parasitiformes</taxon>
        <taxon>Mesostigmata</taxon>
        <taxon>Gamasina</taxon>
        <taxon>Phytoseioidea</taxon>
        <taxon>Phytoseiidae</taxon>
        <taxon>Typhlodrominae</taxon>
        <taxon>Galendromus</taxon>
    </lineage>
</organism>
<keyword evidence="2" id="KW-0646">Protease inhibitor</keyword>
<evidence type="ECO:0000313" key="9">
    <source>
        <dbReference type="RefSeq" id="XP_003740344.1"/>
    </source>
</evidence>